<dbReference type="Gene3D" id="3.80.10.10">
    <property type="entry name" value="Ribonuclease Inhibitor"/>
    <property type="match status" value="1"/>
</dbReference>
<gene>
    <name evidence="1" type="ORF">PHJA_001431600</name>
</gene>
<dbReference type="AlphaFoldDB" id="A0A830CA55"/>
<sequence>SRRRIKAFDGEIRDALYAFEDVLESHASNQLASHSLCLHSVFRHFCIREAENDGLFHVLNSFRQGGMKSQPRRRRLCIHNNILLGIKDAYESVTSMSTAHSLLCTGRYHRYPVPICFGLKLLRVMDALTIRFYEFPLEVLDCVQLRYLALTCYEDLPPTILRLWNLQHLIVLRHSSIKSCGVPSYLPMEIWDMKELKHLQVTRSSWH</sequence>
<dbReference type="EMBL" id="BMAC01000293">
    <property type="protein sequence ID" value="GFP92873.1"/>
    <property type="molecule type" value="Genomic_DNA"/>
</dbReference>
<name>A0A830CA55_9LAMI</name>
<dbReference type="OrthoDB" id="913196at2759"/>
<proteinExistence type="predicted"/>
<accession>A0A830CA55</accession>
<protein>
    <submittedName>
        <fullName evidence="1">Uncharacterized protein</fullName>
    </submittedName>
</protein>
<dbReference type="Proteomes" id="UP000653305">
    <property type="component" value="Unassembled WGS sequence"/>
</dbReference>
<reference evidence="1" key="1">
    <citation type="submission" date="2020-07" db="EMBL/GenBank/DDBJ databases">
        <title>Ethylene signaling mediates host invasion by parasitic plants.</title>
        <authorList>
            <person name="Yoshida S."/>
        </authorList>
    </citation>
    <scope>NUCLEOTIDE SEQUENCE</scope>
    <source>
        <strain evidence="1">Okayama</strain>
    </source>
</reference>
<dbReference type="InterPro" id="IPR032675">
    <property type="entry name" value="LRR_dom_sf"/>
</dbReference>
<evidence type="ECO:0000313" key="1">
    <source>
        <dbReference type="EMBL" id="GFP92873.1"/>
    </source>
</evidence>
<comment type="caution">
    <text evidence="1">The sequence shown here is derived from an EMBL/GenBank/DDBJ whole genome shotgun (WGS) entry which is preliminary data.</text>
</comment>
<keyword evidence="2" id="KW-1185">Reference proteome</keyword>
<evidence type="ECO:0000313" key="2">
    <source>
        <dbReference type="Proteomes" id="UP000653305"/>
    </source>
</evidence>
<dbReference type="SUPFAM" id="SSF52058">
    <property type="entry name" value="L domain-like"/>
    <property type="match status" value="1"/>
</dbReference>
<organism evidence="1 2">
    <name type="scientific">Phtheirospermum japonicum</name>
    <dbReference type="NCBI Taxonomy" id="374723"/>
    <lineage>
        <taxon>Eukaryota</taxon>
        <taxon>Viridiplantae</taxon>
        <taxon>Streptophyta</taxon>
        <taxon>Embryophyta</taxon>
        <taxon>Tracheophyta</taxon>
        <taxon>Spermatophyta</taxon>
        <taxon>Magnoliopsida</taxon>
        <taxon>eudicotyledons</taxon>
        <taxon>Gunneridae</taxon>
        <taxon>Pentapetalae</taxon>
        <taxon>asterids</taxon>
        <taxon>lamiids</taxon>
        <taxon>Lamiales</taxon>
        <taxon>Orobanchaceae</taxon>
        <taxon>Orobanchaceae incertae sedis</taxon>
        <taxon>Phtheirospermum</taxon>
    </lineage>
</organism>
<feature type="non-terminal residue" evidence="1">
    <location>
        <position position="1"/>
    </location>
</feature>